<accession>A0A1T4KRW0</accession>
<dbReference type="EMBL" id="FUXA01000004">
    <property type="protein sequence ID" value="SJZ45179.1"/>
    <property type="molecule type" value="Genomic_DNA"/>
</dbReference>
<dbReference type="AlphaFoldDB" id="A0A1T4KRW0"/>
<dbReference type="InterPro" id="IPR041494">
    <property type="entry name" value="PIN7"/>
</dbReference>
<evidence type="ECO:0000313" key="2">
    <source>
        <dbReference type="EMBL" id="SJZ45179.1"/>
    </source>
</evidence>
<name>A0A1T4KRW0_9FIRM</name>
<feature type="domain" description="PIN-like" evidence="1">
    <location>
        <begin position="6"/>
        <end position="107"/>
    </location>
</feature>
<protein>
    <recommendedName>
        <fullName evidence="1">PIN-like domain-containing protein</fullName>
    </recommendedName>
</protein>
<keyword evidence="3" id="KW-1185">Reference proteome</keyword>
<organism evidence="2 3">
    <name type="scientific">Eubacterium ruminantium</name>
    <dbReference type="NCBI Taxonomy" id="42322"/>
    <lineage>
        <taxon>Bacteria</taxon>
        <taxon>Bacillati</taxon>
        <taxon>Bacillota</taxon>
        <taxon>Clostridia</taxon>
        <taxon>Eubacteriales</taxon>
        <taxon>Eubacteriaceae</taxon>
        <taxon>Eubacterium</taxon>
    </lineage>
</organism>
<reference evidence="2 3" key="1">
    <citation type="submission" date="2017-02" db="EMBL/GenBank/DDBJ databases">
        <authorList>
            <person name="Peterson S.W."/>
        </authorList>
    </citation>
    <scope>NUCLEOTIDE SEQUENCE [LARGE SCALE GENOMIC DNA]</scope>
    <source>
        <strain evidence="2 3">ATCC 17233</strain>
    </source>
</reference>
<proteinExistence type="predicted"/>
<evidence type="ECO:0000259" key="1">
    <source>
        <dbReference type="Pfam" id="PF18475"/>
    </source>
</evidence>
<evidence type="ECO:0000313" key="3">
    <source>
        <dbReference type="Proteomes" id="UP000189857"/>
    </source>
</evidence>
<dbReference type="Pfam" id="PF18475">
    <property type="entry name" value="PIN7"/>
    <property type="match status" value="1"/>
</dbReference>
<dbReference type="Proteomes" id="UP000189857">
    <property type="component" value="Unassembled WGS sequence"/>
</dbReference>
<sequence length="196" mass="23657">MERIFFVDYENVDTGGLDGLSKLNRNDAVYIYYSESHSRMTFGLHRRIVESAADFYYKKIRDKSKNALDSVLMEDADKTITDTRADYYIISNDKDYESFVNNKKKKGFRVFLLPDIRKCNEVKFNWLKRTIKNRFVEDNRPHANQYDLTDEDIDRITRWIMDSESKRELNNHLQEMFYNEDVKYIFSRLRDLTYNL</sequence>
<gene>
    <name evidence="2" type="ORF">SAMN02745110_00541</name>
</gene>